<proteinExistence type="inferred from homology"/>
<dbReference type="Proteomes" id="UP000255165">
    <property type="component" value="Unassembled WGS sequence"/>
</dbReference>
<feature type="transmembrane region" description="Helical" evidence="8">
    <location>
        <begin position="28"/>
        <end position="52"/>
    </location>
</feature>
<keyword evidence="2" id="KW-1003">Cell membrane</keyword>
<feature type="transmembrane region" description="Helical" evidence="8">
    <location>
        <begin position="122"/>
        <end position="142"/>
    </location>
</feature>
<keyword evidence="3" id="KW-0808">Transferase</keyword>
<dbReference type="InterPro" id="IPR018584">
    <property type="entry name" value="GT87"/>
</dbReference>
<feature type="transmembrane region" description="Helical" evidence="8">
    <location>
        <begin position="223"/>
        <end position="244"/>
    </location>
</feature>
<evidence type="ECO:0000256" key="6">
    <source>
        <dbReference type="ARBA" id="ARBA00023136"/>
    </source>
</evidence>
<dbReference type="RefSeq" id="WP_115215376.1">
    <property type="nucleotide sequence ID" value="NZ_QKWJ01000069.1"/>
</dbReference>
<dbReference type="EMBL" id="QKWJ01000069">
    <property type="protein sequence ID" value="RDK06191.1"/>
    <property type="molecule type" value="Genomic_DNA"/>
</dbReference>
<feature type="transmembrane region" description="Helical" evidence="8">
    <location>
        <begin position="154"/>
        <end position="174"/>
    </location>
</feature>
<reference evidence="10" key="1">
    <citation type="submission" date="2018-06" db="EMBL/GenBank/DDBJ databases">
        <authorList>
            <person name="Feng T."/>
            <person name="Jeon C.O."/>
        </authorList>
    </citation>
    <scope>NUCLEOTIDE SEQUENCE [LARGE SCALE GENOMIC DNA]</scope>
    <source>
        <strain evidence="10">S23</strain>
    </source>
</reference>
<protein>
    <submittedName>
        <fullName evidence="9">DUF2029 domain-containing protein</fullName>
    </submittedName>
</protein>
<keyword evidence="5 8" id="KW-1133">Transmembrane helix</keyword>
<organism evidence="9 10">
    <name type="scientific">Cupriavidus lacunae</name>
    <dbReference type="NCBI Taxonomy" id="2666307"/>
    <lineage>
        <taxon>Bacteria</taxon>
        <taxon>Pseudomonadati</taxon>
        <taxon>Pseudomonadota</taxon>
        <taxon>Betaproteobacteria</taxon>
        <taxon>Burkholderiales</taxon>
        <taxon>Burkholderiaceae</taxon>
        <taxon>Cupriavidus</taxon>
    </lineage>
</organism>
<feature type="transmembrane region" description="Helical" evidence="8">
    <location>
        <begin position="372"/>
        <end position="398"/>
    </location>
</feature>
<evidence type="ECO:0000256" key="2">
    <source>
        <dbReference type="ARBA" id="ARBA00022475"/>
    </source>
</evidence>
<keyword evidence="6 8" id="KW-0472">Membrane</keyword>
<accession>A0A370NKQ2</accession>
<feature type="transmembrane region" description="Helical" evidence="8">
    <location>
        <begin position="194"/>
        <end position="216"/>
    </location>
</feature>
<evidence type="ECO:0000256" key="4">
    <source>
        <dbReference type="ARBA" id="ARBA00022692"/>
    </source>
</evidence>
<evidence type="ECO:0000256" key="5">
    <source>
        <dbReference type="ARBA" id="ARBA00022989"/>
    </source>
</evidence>
<feature type="transmembrane region" description="Helical" evidence="8">
    <location>
        <begin position="281"/>
        <end position="307"/>
    </location>
</feature>
<evidence type="ECO:0000313" key="9">
    <source>
        <dbReference type="EMBL" id="RDK06191.1"/>
    </source>
</evidence>
<comment type="caution">
    <text evidence="9">The sequence shown here is derived from an EMBL/GenBank/DDBJ whole genome shotgun (WGS) entry which is preliminary data.</text>
</comment>
<dbReference type="AlphaFoldDB" id="A0A370NKQ2"/>
<dbReference type="Pfam" id="PF09594">
    <property type="entry name" value="GT87"/>
    <property type="match status" value="1"/>
</dbReference>
<feature type="transmembrane region" description="Helical" evidence="8">
    <location>
        <begin position="313"/>
        <end position="331"/>
    </location>
</feature>
<keyword evidence="10" id="KW-1185">Reference proteome</keyword>
<sequence length="426" mass="46061">MAFQNITDSKPPFGAPDGHWLDAGRLRLYTCAALICYVSFFGIWMFRAWVLIVPGLIQPGADFVVFWSAASVALEHGAAAPYSYDLLQAKEISIMPDLAVGGGMLPWFYPPTFLLPLLPLGLLPYGGAAFVFLLGGVSWYGWAMRRTLPWRGAWIAALGFPGVAVVVATGQNALWLAGTAGLALTLLHRRPMVAGLLLGLVTVKPHLAIMFPLALFCAGEWRVLLGLVASATALAVLSLVCFGVEPFLAFLNATAVARMAVEDGAAMLVRMPTMFAATKLLLGGVTVPYVVHAIFACAAVASVIYAWSRPCSFALRAAVLCTAMLLVPPYLYDYDLAFLGIAIAWLGIHAYRHGWLAGERELLVMLWLLPLYGLLAGEWVGIQLMPLGLILALALAVWRIRLERTGKAFAEHDTRDPGRRLAVPQD</sequence>
<evidence type="ECO:0000313" key="10">
    <source>
        <dbReference type="Proteomes" id="UP000255165"/>
    </source>
</evidence>
<evidence type="ECO:0000256" key="7">
    <source>
        <dbReference type="ARBA" id="ARBA00024033"/>
    </source>
</evidence>
<dbReference type="GO" id="GO:0016758">
    <property type="term" value="F:hexosyltransferase activity"/>
    <property type="evidence" value="ECO:0007669"/>
    <property type="project" value="InterPro"/>
</dbReference>
<dbReference type="GO" id="GO:0005886">
    <property type="term" value="C:plasma membrane"/>
    <property type="evidence" value="ECO:0007669"/>
    <property type="project" value="UniProtKB-SubCell"/>
</dbReference>
<name>A0A370NKQ2_9BURK</name>
<comment type="subcellular location">
    <subcellularLocation>
        <location evidence="1">Cell membrane</location>
        <topology evidence="1">Multi-pass membrane protein</topology>
    </subcellularLocation>
</comment>
<gene>
    <name evidence="9" type="ORF">DN412_32695</name>
</gene>
<comment type="similarity">
    <text evidence="7">Belongs to the glycosyltransferase 87 family.</text>
</comment>
<evidence type="ECO:0000256" key="3">
    <source>
        <dbReference type="ARBA" id="ARBA00022679"/>
    </source>
</evidence>
<keyword evidence="4 8" id="KW-0812">Transmembrane</keyword>
<evidence type="ECO:0000256" key="8">
    <source>
        <dbReference type="SAM" id="Phobius"/>
    </source>
</evidence>
<evidence type="ECO:0000256" key="1">
    <source>
        <dbReference type="ARBA" id="ARBA00004651"/>
    </source>
</evidence>